<keyword evidence="12" id="KW-0449">Lipoprotein</keyword>
<feature type="chain" id="PRO_5007881637" evidence="15">
    <location>
        <begin position="21"/>
        <end position="251"/>
    </location>
</feature>
<dbReference type="STRING" id="708197.A0A166W721"/>
<reference evidence="17 18" key="1">
    <citation type="submission" date="2015-06" db="EMBL/GenBank/DDBJ databases">
        <title>Survival trade-offs in plant roots during colonization by closely related pathogenic and mutualistic fungi.</title>
        <authorList>
            <person name="Hacquard S."/>
            <person name="Kracher B."/>
            <person name="Hiruma K."/>
            <person name="Weinman A."/>
            <person name="Muench P."/>
            <person name="Garrido Oter R."/>
            <person name="Ver Loren van Themaat E."/>
            <person name="Dallerey J.-F."/>
            <person name="Damm U."/>
            <person name="Henrissat B."/>
            <person name="Lespinet O."/>
            <person name="Thon M."/>
            <person name="Kemen E."/>
            <person name="McHardy A.C."/>
            <person name="Schulze-Lefert P."/>
            <person name="O'Connell R.J."/>
        </authorList>
    </citation>
    <scope>NUCLEOTIDE SEQUENCE [LARGE SCALE GENOMIC DNA]</scope>
    <source>
        <strain evidence="17 18">0861</strain>
    </source>
</reference>
<dbReference type="PANTHER" id="PTHR33048">
    <property type="entry name" value="PTH11-LIKE INTEGRAL MEMBRANE PROTEIN (AFU_ORTHOLOGUE AFUA_5G11245)"/>
    <property type="match status" value="1"/>
</dbReference>
<keyword evidence="6" id="KW-0325">Glycoprotein</keyword>
<organism evidence="17 18">
    <name type="scientific">Colletotrichum tofieldiae</name>
    <dbReference type="NCBI Taxonomy" id="708197"/>
    <lineage>
        <taxon>Eukaryota</taxon>
        <taxon>Fungi</taxon>
        <taxon>Dikarya</taxon>
        <taxon>Ascomycota</taxon>
        <taxon>Pezizomycotina</taxon>
        <taxon>Sordariomycetes</taxon>
        <taxon>Hypocreomycetidae</taxon>
        <taxon>Glomerellales</taxon>
        <taxon>Glomerellaceae</taxon>
        <taxon>Colletotrichum</taxon>
        <taxon>Colletotrichum spaethianum species complex</taxon>
    </lineage>
</organism>
<gene>
    <name evidence="17" type="ORF">CT0861_03661</name>
</gene>
<evidence type="ECO:0000256" key="7">
    <source>
        <dbReference type="ARBA" id="ARBA00022692"/>
    </source>
</evidence>
<evidence type="ECO:0000256" key="9">
    <source>
        <dbReference type="ARBA" id="ARBA00022989"/>
    </source>
</evidence>
<evidence type="ECO:0000256" key="11">
    <source>
        <dbReference type="ARBA" id="ARBA00023157"/>
    </source>
</evidence>
<evidence type="ECO:0000256" key="1">
    <source>
        <dbReference type="ARBA" id="ARBA00004141"/>
    </source>
</evidence>
<dbReference type="GO" id="GO:0005576">
    <property type="term" value="C:extracellular region"/>
    <property type="evidence" value="ECO:0007669"/>
    <property type="project" value="UniProtKB-SubCell"/>
</dbReference>
<dbReference type="InterPro" id="IPR049326">
    <property type="entry name" value="Rhodopsin_dom_fungi"/>
</dbReference>
<feature type="transmembrane region" description="Helical" evidence="14">
    <location>
        <begin position="130"/>
        <end position="148"/>
    </location>
</feature>
<keyword evidence="10 14" id="KW-0472">Membrane</keyword>
<evidence type="ECO:0000256" key="3">
    <source>
        <dbReference type="ARBA" id="ARBA00004613"/>
    </source>
</evidence>
<name>A0A166W721_9PEZI</name>
<accession>A0A166W721</accession>
<comment type="similarity">
    <text evidence="13">Belongs to the SAT4 family.</text>
</comment>
<dbReference type="GO" id="GO:0098552">
    <property type="term" value="C:side of membrane"/>
    <property type="evidence" value="ECO:0007669"/>
    <property type="project" value="UniProtKB-KW"/>
</dbReference>
<proteinExistence type="inferred from homology"/>
<feature type="transmembrane region" description="Helical" evidence="14">
    <location>
        <begin position="160"/>
        <end position="187"/>
    </location>
</feature>
<evidence type="ECO:0000256" key="14">
    <source>
        <dbReference type="SAM" id="Phobius"/>
    </source>
</evidence>
<evidence type="ECO:0000256" key="15">
    <source>
        <dbReference type="SAM" id="SignalP"/>
    </source>
</evidence>
<keyword evidence="8 15" id="KW-0732">Signal</keyword>
<dbReference type="Pfam" id="PF20684">
    <property type="entry name" value="Fung_rhodopsin"/>
    <property type="match status" value="1"/>
</dbReference>
<evidence type="ECO:0000256" key="13">
    <source>
        <dbReference type="ARBA" id="ARBA00038359"/>
    </source>
</evidence>
<dbReference type="InterPro" id="IPR008427">
    <property type="entry name" value="Extracellular_membr_CFEM_dom"/>
</dbReference>
<dbReference type="InterPro" id="IPR052337">
    <property type="entry name" value="SAT4-like"/>
</dbReference>
<sequence>MKSWLVAGLACFIAEATVESALVSRAIVYNTTLPTYANSALPASQQMAASLSPCAMGCIGTEVTRSTCNATDFTCICTNQQLNAAISACLAQNCTVVESLLVGLGLGKDIWSVPPENITKILLLFFVEELLYAFVVAVTKLSILLFYLRLFNEPWFRTFCYIMLGLTTVYGLEQMLAIALICTPISYNWTRWDGQHSGQCGNVTVMTFFNGGMNIALDFVLFVLPVTQFVNVSWTSRKKIGVSLIFLVGLL</sequence>
<evidence type="ECO:0000313" key="18">
    <source>
        <dbReference type="Proteomes" id="UP000076552"/>
    </source>
</evidence>
<evidence type="ECO:0000256" key="6">
    <source>
        <dbReference type="ARBA" id="ARBA00022622"/>
    </source>
</evidence>
<keyword evidence="9 14" id="KW-1133">Transmembrane helix</keyword>
<feature type="domain" description="CFEM" evidence="16">
    <location>
        <begin position="47"/>
        <end position="112"/>
    </location>
</feature>
<dbReference type="SMART" id="SM00747">
    <property type="entry name" value="CFEM"/>
    <property type="match status" value="1"/>
</dbReference>
<evidence type="ECO:0000256" key="2">
    <source>
        <dbReference type="ARBA" id="ARBA00004589"/>
    </source>
</evidence>
<keyword evidence="5" id="KW-0964">Secreted</keyword>
<keyword evidence="11" id="KW-1015">Disulfide bond</keyword>
<evidence type="ECO:0000256" key="12">
    <source>
        <dbReference type="ARBA" id="ARBA00023288"/>
    </source>
</evidence>
<protein>
    <submittedName>
        <fullName evidence="17">CFEM domain-containing protein</fullName>
    </submittedName>
</protein>
<keyword evidence="18" id="KW-1185">Reference proteome</keyword>
<feature type="transmembrane region" description="Helical" evidence="14">
    <location>
        <begin position="207"/>
        <end position="230"/>
    </location>
</feature>
<keyword evidence="7 14" id="KW-0812">Transmembrane</keyword>
<comment type="similarity">
    <text evidence="4">Belongs to the RBT5 family.</text>
</comment>
<evidence type="ECO:0000256" key="5">
    <source>
        <dbReference type="ARBA" id="ARBA00022525"/>
    </source>
</evidence>
<keyword evidence="6" id="KW-0336">GPI-anchor</keyword>
<dbReference type="EMBL" id="LFIV01000024">
    <property type="protein sequence ID" value="KZL75391.1"/>
    <property type="molecule type" value="Genomic_DNA"/>
</dbReference>
<comment type="caution">
    <text evidence="17">The sequence shown here is derived from an EMBL/GenBank/DDBJ whole genome shotgun (WGS) entry which is preliminary data.</text>
</comment>
<evidence type="ECO:0000256" key="10">
    <source>
        <dbReference type="ARBA" id="ARBA00023136"/>
    </source>
</evidence>
<dbReference type="PANTHER" id="PTHR33048:SF160">
    <property type="entry name" value="SAT4 FAMILY MEMBRANE PROTEIN"/>
    <property type="match status" value="1"/>
</dbReference>
<feature type="signal peptide" evidence="15">
    <location>
        <begin position="1"/>
        <end position="20"/>
    </location>
</feature>
<evidence type="ECO:0000256" key="8">
    <source>
        <dbReference type="ARBA" id="ARBA00022729"/>
    </source>
</evidence>
<comment type="subcellular location">
    <subcellularLocation>
        <location evidence="2">Membrane</location>
        <topology evidence="2">Lipid-anchor</topology>
        <topology evidence="2">GPI-anchor</topology>
    </subcellularLocation>
    <subcellularLocation>
        <location evidence="1">Membrane</location>
        <topology evidence="1">Multi-pass membrane protein</topology>
    </subcellularLocation>
    <subcellularLocation>
        <location evidence="3">Secreted</location>
    </subcellularLocation>
</comment>
<dbReference type="AlphaFoldDB" id="A0A166W721"/>
<dbReference type="Proteomes" id="UP000076552">
    <property type="component" value="Unassembled WGS sequence"/>
</dbReference>
<evidence type="ECO:0000256" key="4">
    <source>
        <dbReference type="ARBA" id="ARBA00010031"/>
    </source>
</evidence>
<evidence type="ECO:0000313" key="17">
    <source>
        <dbReference type="EMBL" id="KZL75391.1"/>
    </source>
</evidence>
<evidence type="ECO:0000259" key="16">
    <source>
        <dbReference type="SMART" id="SM00747"/>
    </source>
</evidence>